<accession>A0A8J2NJ87</accession>
<dbReference type="Proteomes" id="UP000708208">
    <property type="component" value="Unassembled WGS sequence"/>
</dbReference>
<comment type="caution">
    <text evidence="1">The sequence shown here is derived from an EMBL/GenBank/DDBJ whole genome shotgun (WGS) entry which is preliminary data.</text>
</comment>
<name>A0A8J2NJ87_9HEXA</name>
<reference evidence="1" key="1">
    <citation type="submission" date="2021-06" db="EMBL/GenBank/DDBJ databases">
        <authorList>
            <person name="Hodson N. C."/>
            <person name="Mongue J. A."/>
            <person name="Jaron S. K."/>
        </authorList>
    </citation>
    <scope>NUCLEOTIDE SEQUENCE</scope>
</reference>
<organism evidence="1 2">
    <name type="scientific">Allacma fusca</name>
    <dbReference type="NCBI Taxonomy" id="39272"/>
    <lineage>
        <taxon>Eukaryota</taxon>
        <taxon>Metazoa</taxon>
        <taxon>Ecdysozoa</taxon>
        <taxon>Arthropoda</taxon>
        <taxon>Hexapoda</taxon>
        <taxon>Collembola</taxon>
        <taxon>Symphypleona</taxon>
        <taxon>Sminthuridae</taxon>
        <taxon>Allacma</taxon>
    </lineage>
</organism>
<keyword evidence="2" id="KW-1185">Reference proteome</keyword>
<evidence type="ECO:0000313" key="2">
    <source>
        <dbReference type="Proteomes" id="UP000708208"/>
    </source>
</evidence>
<proteinExistence type="predicted"/>
<dbReference type="AlphaFoldDB" id="A0A8J2NJ87"/>
<gene>
    <name evidence="1" type="ORF">AFUS01_LOCUS4205</name>
</gene>
<dbReference type="EMBL" id="CAJVCH010026110">
    <property type="protein sequence ID" value="CAG7699950.1"/>
    <property type="molecule type" value="Genomic_DNA"/>
</dbReference>
<feature type="non-terminal residue" evidence="1">
    <location>
        <position position="1"/>
    </location>
</feature>
<evidence type="ECO:0000313" key="1">
    <source>
        <dbReference type="EMBL" id="CAG7699950.1"/>
    </source>
</evidence>
<sequence>KGISNLTQPSIWFWLHAISHKRGWLGDSGSDCDIRT</sequence>
<protein>
    <submittedName>
        <fullName evidence="1">Uncharacterized protein</fullName>
    </submittedName>
</protein>